<dbReference type="Proteomes" id="UP000248148">
    <property type="component" value="Unassembled WGS sequence"/>
</dbReference>
<protein>
    <submittedName>
        <fullName evidence="1">Uncharacterized protein</fullName>
    </submittedName>
</protein>
<accession>A0A318TJV3</accession>
<sequence length="85" mass="9095">MTAAPGNRQPVSTTRDLAALDADEVTAGYLIGFAGGQCPPDASRSFWHGWRNGLVDGGHTTPDDDQRALAREYHTLTKMPAQGRA</sequence>
<dbReference type="EMBL" id="QJTI01000002">
    <property type="protein sequence ID" value="PYF04996.1"/>
    <property type="molecule type" value="Genomic_DNA"/>
</dbReference>
<dbReference type="RefSeq" id="WP_110779634.1">
    <property type="nucleotide sequence ID" value="NZ_QJTI01000002.1"/>
</dbReference>
<dbReference type="OrthoDB" id="7281406at2"/>
<evidence type="ECO:0000313" key="2">
    <source>
        <dbReference type="Proteomes" id="UP000248148"/>
    </source>
</evidence>
<evidence type="ECO:0000313" key="1">
    <source>
        <dbReference type="EMBL" id="PYF04996.1"/>
    </source>
</evidence>
<name>A0A318TJV3_9BRAD</name>
<dbReference type="AlphaFoldDB" id="A0A318TJV3"/>
<proteinExistence type="predicted"/>
<gene>
    <name evidence="1" type="ORF">BJ122_102222</name>
</gene>
<reference evidence="1 2" key="1">
    <citation type="submission" date="2018-06" db="EMBL/GenBank/DDBJ databases">
        <title>Genomic Encyclopedia of Archaeal and Bacterial Type Strains, Phase II (KMG-II): from individual species to whole genera.</title>
        <authorList>
            <person name="Goeker M."/>
        </authorList>
    </citation>
    <scope>NUCLEOTIDE SEQUENCE [LARGE SCALE GENOMIC DNA]</scope>
    <source>
        <strain evidence="1 2">JCM 11668</strain>
    </source>
</reference>
<comment type="caution">
    <text evidence="1">The sequence shown here is derived from an EMBL/GenBank/DDBJ whole genome shotgun (WGS) entry which is preliminary data.</text>
</comment>
<organism evidence="1 2">
    <name type="scientific">Rhodopseudomonas faecalis</name>
    <dbReference type="NCBI Taxonomy" id="99655"/>
    <lineage>
        <taxon>Bacteria</taxon>
        <taxon>Pseudomonadati</taxon>
        <taxon>Pseudomonadota</taxon>
        <taxon>Alphaproteobacteria</taxon>
        <taxon>Hyphomicrobiales</taxon>
        <taxon>Nitrobacteraceae</taxon>
        <taxon>Rhodopseudomonas</taxon>
    </lineage>
</organism>
<keyword evidence="2" id="KW-1185">Reference proteome</keyword>